<dbReference type="EMBL" id="JANSHE010000771">
    <property type="protein sequence ID" value="KAJ3007228.1"/>
    <property type="molecule type" value="Genomic_DNA"/>
</dbReference>
<proteinExistence type="predicted"/>
<comment type="caution">
    <text evidence="1">The sequence shown here is derived from an EMBL/GenBank/DDBJ whole genome shotgun (WGS) entry which is preliminary data.</text>
</comment>
<sequence>MAHSPQVAQLVDPGKRTAWRSEAETKRELSFLRSFLSTGSQFEMPLWVGHLLSRVGEPANGSLSADEYKSLITGSCVLVVPIIWEKCQETATNEHKQVIQTYKKDIAAWRKAMDELKRIQNPEYLRGPGKGQEDSTSTTTSYTSHAPCKLRTSSQCVCDDLRIYGEDKMVPNHHFTCHTEPQLFNYGTVYDIWALFG</sequence>
<organism evidence="1 2">
    <name type="scientific">Trametes sanguinea</name>
    <dbReference type="NCBI Taxonomy" id="158606"/>
    <lineage>
        <taxon>Eukaryota</taxon>
        <taxon>Fungi</taxon>
        <taxon>Dikarya</taxon>
        <taxon>Basidiomycota</taxon>
        <taxon>Agaricomycotina</taxon>
        <taxon>Agaricomycetes</taxon>
        <taxon>Polyporales</taxon>
        <taxon>Polyporaceae</taxon>
        <taxon>Trametes</taxon>
    </lineage>
</organism>
<protein>
    <submittedName>
        <fullName evidence="1">Uncharacterized protein</fullName>
    </submittedName>
</protein>
<evidence type="ECO:0000313" key="1">
    <source>
        <dbReference type="EMBL" id="KAJ3007228.1"/>
    </source>
</evidence>
<gene>
    <name evidence="1" type="ORF">NUW54_g3628</name>
</gene>
<keyword evidence="2" id="KW-1185">Reference proteome</keyword>
<accession>A0ACC1Q2R2</accession>
<reference evidence="1" key="1">
    <citation type="submission" date="2022-08" db="EMBL/GenBank/DDBJ databases">
        <title>Genome Sequence of Pycnoporus sanguineus.</title>
        <authorList>
            <person name="Buettner E."/>
        </authorList>
    </citation>
    <scope>NUCLEOTIDE SEQUENCE</scope>
    <source>
        <strain evidence="1">CG-C14</strain>
    </source>
</reference>
<dbReference type="Proteomes" id="UP001144978">
    <property type="component" value="Unassembled WGS sequence"/>
</dbReference>
<name>A0ACC1Q2R2_9APHY</name>
<evidence type="ECO:0000313" key="2">
    <source>
        <dbReference type="Proteomes" id="UP001144978"/>
    </source>
</evidence>